<evidence type="ECO:0000256" key="1">
    <source>
        <dbReference type="SAM" id="MobiDB-lite"/>
    </source>
</evidence>
<dbReference type="AlphaFoldDB" id="A0A5M3MH01"/>
<reference evidence="3" key="1">
    <citation type="journal article" date="2012" name="Science">
        <title>The Paleozoic origin of enzymatic lignin decomposition reconstructed from 31 fungal genomes.</title>
        <authorList>
            <person name="Floudas D."/>
            <person name="Binder M."/>
            <person name="Riley R."/>
            <person name="Barry K."/>
            <person name="Blanchette R.A."/>
            <person name="Henrissat B."/>
            <person name="Martinez A.T."/>
            <person name="Otillar R."/>
            <person name="Spatafora J.W."/>
            <person name="Yadav J.S."/>
            <person name="Aerts A."/>
            <person name="Benoit I."/>
            <person name="Boyd A."/>
            <person name="Carlson A."/>
            <person name="Copeland A."/>
            <person name="Coutinho P.M."/>
            <person name="de Vries R.P."/>
            <person name="Ferreira P."/>
            <person name="Findley K."/>
            <person name="Foster B."/>
            <person name="Gaskell J."/>
            <person name="Glotzer D."/>
            <person name="Gorecki P."/>
            <person name="Heitman J."/>
            <person name="Hesse C."/>
            <person name="Hori C."/>
            <person name="Igarashi K."/>
            <person name="Jurgens J.A."/>
            <person name="Kallen N."/>
            <person name="Kersten P."/>
            <person name="Kohler A."/>
            <person name="Kuees U."/>
            <person name="Kumar T.K.A."/>
            <person name="Kuo A."/>
            <person name="LaButti K."/>
            <person name="Larrondo L.F."/>
            <person name="Lindquist E."/>
            <person name="Ling A."/>
            <person name="Lombard V."/>
            <person name="Lucas S."/>
            <person name="Lundell T."/>
            <person name="Martin R."/>
            <person name="McLaughlin D.J."/>
            <person name="Morgenstern I."/>
            <person name="Morin E."/>
            <person name="Murat C."/>
            <person name="Nagy L.G."/>
            <person name="Nolan M."/>
            <person name="Ohm R.A."/>
            <person name="Patyshakuliyeva A."/>
            <person name="Rokas A."/>
            <person name="Ruiz-Duenas F.J."/>
            <person name="Sabat G."/>
            <person name="Salamov A."/>
            <person name="Samejima M."/>
            <person name="Schmutz J."/>
            <person name="Slot J.C."/>
            <person name="St John F."/>
            <person name="Stenlid J."/>
            <person name="Sun H."/>
            <person name="Sun S."/>
            <person name="Syed K."/>
            <person name="Tsang A."/>
            <person name="Wiebenga A."/>
            <person name="Young D."/>
            <person name="Pisabarro A."/>
            <person name="Eastwood D.C."/>
            <person name="Martin F."/>
            <person name="Cullen D."/>
            <person name="Grigoriev I.V."/>
            <person name="Hibbett D.S."/>
        </authorList>
    </citation>
    <scope>NUCLEOTIDE SEQUENCE [LARGE SCALE GENOMIC DNA]</scope>
    <source>
        <strain evidence="3">RWD-64-598 SS2</strain>
    </source>
</reference>
<protein>
    <recommendedName>
        <fullName evidence="4">F-box domain-containing protein</fullName>
    </recommendedName>
</protein>
<dbReference type="PANTHER" id="PTHR34586">
    <property type="entry name" value="SPERACT/SCAVENGER RECEPTOR DOMAIN-CONTAINING PROTEIN"/>
    <property type="match status" value="1"/>
</dbReference>
<dbReference type="KEGG" id="cput:CONPUDRAFT_167502"/>
<feature type="compositionally biased region" description="Polar residues" evidence="1">
    <location>
        <begin position="82"/>
        <end position="100"/>
    </location>
</feature>
<evidence type="ECO:0000313" key="3">
    <source>
        <dbReference type="Proteomes" id="UP000053558"/>
    </source>
</evidence>
<dbReference type="Proteomes" id="UP000053558">
    <property type="component" value="Unassembled WGS sequence"/>
</dbReference>
<keyword evidence="3" id="KW-1185">Reference proteome</keyword>
<name>A0A5M3MH01_CONPW</name>
<sequence>MPNHLHERHPSPTTYNPAFRSVEGLATALYNRARILSLLGSIGVLYELLENDRIKTSLSSPSSSSLSLSSSSGSSSCSSSSFTGGNLSRPGRSTSVSVSIGTDPRNSPIAKLSLEALRKVFVFCLPDARYREPHVRRAPLLLVRVCSLWREAARGTPELWCSLHIRAPSPLSSNHNHSSNHSHNSNSASASDVSARDQDDASELLYHAWLERACGLPLAIAVDARCRCRCPSSCGADCQVRWDAQVCGLMAVFAPRCADLYVVYRHGTRRAGNAALAALLGHAQRAEVLRLDLEDLKGLEEVEVSGGCETALPPRLELRCAVAQVGCLRTLGWRWEALRELRYEPQSRHACEETALVRLLGMCPNLVHLTFDKLDLELGMPLSRAGVDATVAGRPRTFTLTPYPSSNLLATSSSSSSLSSPSSSSPSLASSSSSSLPSSPSSSSSPPSSSSSLPSSSISRSSSFSSLPSASSLPSSLSSPCSPQRSPVEAALVHTSLRSLHVNVHGFVRIAVGLMHPALGVALPHLRLLTVTVHEPSRGALAPKDVRRALRTFAEFLRRSGCRHAQVEIVFTVRIARMMREPCEGATSEAYRVEVSEDAVPRGFTVTRMRLEELSEESRRLIRFNSRPMTKVREYDVCVEFKRQARNDRAVSTSELSVDRLGGLVMVPMVKGK</sequence>
<dbReference type="EMBL" id="JH711582">
    <property type="protein sequence ID" value="EIW78502.1"/>
    <property type="molecule type" value="Genomic_DNA"/>
</dbReference>
<dbReference type="PANTHER" id="PTHR34586:SF3">
    <property type="entry name" value="FOLLISTATIN-LIKE DOMAIN-CONTAINING PROTEIN"/>
    <property type="match status" value="1"/>
</dbReference>
<organism evidence="2 3">
    <name type="scientific">Coniophora puteana (strain RWD-64-598)</name>
    <name type="common">Brown rot fungus</name>
    <dbReference type="NCBI Taxonomy" id="741705"/>
    <lineage>
        <taxon>Eukaryota</taxon>
        <taxon>Fungi</taxon>
        <taxon>Dikarya</taxon>
        <taxon>Basidiomycota</taxon>
        <taxon>Agaricomycotina</taxon>
        <taxon>Agaricomycetes</taxon>
        <taxon>Agaricomycetidae</taxon>
        <taxon>Boletales</taxon>
        <taxon>Coniophorineae</taxon>
        <taxon>Coniophoraceae</taxon>
        <taxon>Coniophora</taxon>
    </lineage>
</organism>
<dbReference type="RefSeq" id="XP_007771525.1">
    <property type="nucleotide sequence ID" value="XM_007773335.1"/>
</dbReference>
<evidence type="ECO:0000313" key="2">
    <source>
        <dbReference type="EMBL" id="EIW78502.1"/>
    </source>
</evidence>
<comment type="caution">
    <text evidence="2">The sequence shown here is derived from an EMBL/GenBank/DDBJ whole genome shotgun (WGS) entry which is preliminary data.</text>
</comment>
<feature type="region of interest" description="Disordered" evidence="1">
    <location>
        <begin position="411"/>
        <end position="455"/>
    </location>
</feature>
<feature type="compositionally biased region" description="Low complexity" evidence="1">
    <location>
        <begin position="57"/>
        <end position="81"/>
    </location>
</feature>
<feature type="region of interest" description="Disordered" evidence="1">
    <location>
        <begin position="56"/>
        <end position="101"/>
    </location>
</feature>
<gene>
    <name evidence="2" type="ORF">CONPUDRAFT_167502</name>
</gene>
<dbReference type="OrthoDB" id="2269034at2759"/>
<proteinExistence type="predicted"/>
<dbReference type="InterPro" id="IPR053097">
    <property type="entry name" value="Prespore_vesicle_assoc"/>
</dbReference>
<accession>A0A5M3MH01</accession>
<dbReference type="GeneID" id="19205785"/>
<evidence type="ECO:0008006" key="4">
    <source>
        <dbReference type="Google" id="ProtNLM"/>
    </source>
</evidence>
<feature type="region of interest" description="Disordered" evidence="1">
    <location>
        <begin position="172"/>
        <end position="193"/>
    </location>
</feature>